<evidence type="ECO:0000313" key="1">
    <source>
        <dbReference type="EMBL" id="KAI3806264.1"/>
    </source>
</evidence>
<protein>
    <submittedName>
        <fullName evidence="1">Uncharacterized protein</fullName>
    </submittedName>
</protein>
<name>A0ACB9IE40_9ASTR</name>
<comment type="caution">
    <text evidence="1">The sequence shown here is derived from an EMBL/GenBank/DDBJ whole genome shotgun (WGS) entry which is preliminary data.</text>
</comment>
<dbReference type="Proteomes" id="UP001056120">
    <property type="component" value="Linkage Group LG08"/>
</dbReference>
<reference evidence="1 2" key="2">
    <citation type="journal article" date="2022" name="Mol. Ecol. Resour.">
        <title>The genomes of chicory, endive, great burdock and yacon provide insights into Asteraceae paleo-polyploidization history and plant inulin production.</title>
        <authorList>
            <person name="Fan W."/>
            <person name="Wang S."/>
            <person name="Wang H."/>
            <person name="Wang A."/>
            <person name="Jiang F."/>
            <person name="Liu H."/>
            <person name="Zhao H."/>
            <person name="Xu D."/>
            <person name="Zhang Y."/>
        </authorList>
    </citation>
    <scope>NUCLEOTIDE SEQUENCE [LARGE SCALE GENOMIC DNA]</scope>
    <source>
        <strain evidence="2">cv. Yunnan</strain>
        <tissue evidence="1">Leaves</tissue>
    </source>
</reference>
<sequence length="66" mass="7183">MSTSVSVLPTVLSTGANFAAEVPPSYPPLTYTTLRRDPSLSHSNGRFSWGVCIAHKVFDEMPKVKC</sequence>
<reference evidence="2" key="1">
    <citation type="journal article" date="2022" name="Mol. Ecol. Resour.">
        <title>The genomes of chicory, endive, great burdock and yacon provide insights into Asteraceae palaeo-polyploidization history and plant inulin production.</title>
        <authorList>
            <person name="Fan W."/>
            <person name="Wang S."/>
            <person name="Wang H."/>
            <person name="Wang A."/>
            <person name="Jiang F."/>
            <person name="Liu H."/>
            <person name="Zhao H."/>
            <person name="Xu D."/>
            <person name="Zhang Y."/>
        </authorList>
    </citation>
    <scope>NUCLEOTIDE SEQUENCE [LARGE SCALE GENOMIC DNA]</scope>
    <source>
        <strain evidence="2">cv. Yunnan</strain>
    </source>
</reference>
<keyword evidence="2" id="KW-1185">Reference proteome</keyword>
<organism evidence="1 2">
    <name type="scientific">Smallanthus sonchifolius</name>
    <dbReference type="NCBI Taxonomy" id="185202"/>
    <lineage>
        <taxon>Eukaryota</taxon>
        <taxon>Viridiplantae</taxon>
        <taxon>Streptophyta</taxon>
        <taxon>Embryophyta</taxon>
        <taxon>Tracheophyta</taxon>
        <taxon>Spermatophyta</taxon>
        <taxon>Magnoliopsida</taxon>
        <taxon>eudicotyledons</taxon>
        <taxon>Gunneridae</taxon>
        <taxon>Pentapetalae</taxon>
        <taxon>asterids</taxon>
        <taxon>campanulids</taxon>
        <taxon>Asterales</taxon>
        <taxon>Asteraceae</taxon>
        <taxon>Asteroideae</taxon>
        <taxon>Heliantheae alliance</taxon>
        <taxon>Millerieae</taxon>
        <taxon>Smallanthus</taxon>
    </lineage>
</organism>
<evidence type="ECO:0000313" key="2">
    <source>
        <dbReference type="Proteomes" id="UP001056120"/>
    </source>
</evidence>
<dbReference type="EMBL" id="CM042025">
    <property type="protein sequence ID" value="KAI3806264.1"/>
    <property type="molecule type" value="Genomic_DNA"/>
</dbReference>
<gene>
    <name evidence="1" type="ORF">L1987_22163</name>
</gene>
<accession>A0ACB9IE40</accession>
<proteinExistence type="predicted"/>